<gene>
    <name evidence="8" type="primary">ODE5</name>
</gene>
<protein>
    <recommendedName>
        <fullName evidence="6">Carboxylic ester hydrolase</fullName>
        <ecNumber evidence="6">3.1.1.-</ecNumber>
    </recommendedName>
</protein>
<dbReference type="InterPro" id="IPR019826">
    <property type="entry name" value="Carboxylesterase_B_AS"/>
</dbReference>
<dbReference type="SUPFAM" id="SSF53474">
    <property type="entry name" value="alpha/beta-Hydrolases"/>
    <property type="match status" value="1"/>
</dbReference>
<dbReference type="Gene3D" id="3.40.50.1820">
    <property type="entry name" value="alpha/beta hydrolase"/>
    <property type="match status" value="1"/>
</dbReference>
<dbReference type="PROSITE" id="PS00122">
    <property type="entry name" value="CARBOXYLESTERASE_B_1"/>
    <property type="match status" value="1"/>
</dbReference>
<evidence type="ECO:0000256" key="2">
    <source>
        <dbReference type="ARBA" id="ARBA00022487"/>
    </source>
</evidence>
<feature type="chain" id="PRO_5015021256" description="Carboxylic ester hydrolase" evidence="6">
    <location>
        <begin position="18"/>
        <end position="548"/>
    </location>
</feature>
<dbReference type="InterPro" id="IPR002018">
    <property type="entry name" value="CarbesteraseB"/>
</dbReference>
<keyword evidence="2" id="KW-0719">Serine esterase</keyword>
<dbReference type="InterPro" id="IPR029058">
    <property type="entry name" value="AB_hydrolase_fold"/>
</dbReference>
<evidence type="ECO:0000313" key="8">
    <source>
        <dbReference type="EMBL" id="AVM18975.1"/>
    </source>
</evidence>
<dbReference type="PANTHER" id="PTHR11559">
    <property type="entry name" value="CARBOXYLESTERASE"/>
    <property type="match status" value="1"/>
</dbReference>
<dbReference type="InterPro" id="IPR050309">
    <property type="entry name" value="Type-B_Carboxylest/Lipase"/>
</dbReference>
<proteinExistence type="evidence at transcript level"/>
<dbReference type="PROSITE" id="PS00941">
    <property type="entry name" value="CARBOXYLESTERASE_B_2"/>
    <property type="match status" value="1"/>
</dbReference>
<keyword evidence="3 6" id="KW-0378">Hydrolase</keyword>
<evidence type="ECO:0000259" key="7">
    <source>
        <dbReference type="Pfam" id="PF00135"/>
    </source>
</evidence>
<evidence type="ECO:0000256" key="5">
    <source>
        <dbReference type="ARBA" id="ARBA00023180"/>
    </source>
</evidence>
<accession>A0A2P1ERM8</accession>
<keyword evidence="4" id="KW-1015">Disulfide bond</keyword>
<organism evidence="8">
    <name type="scientific">Holotrichia parallela</name>
    <name type="common">Dark black chafer beetle</name>
    <name type="synonym">Pedinotrichia parallela</name>
    <dbReference type="NCBI Taxonomy" id="93412"/>
    <lineage>
        <taxon>Eukaryota</taxon>
        <taxon>Metazoa</taxon>
        <taxon>Ecdysozoa</taxon>
        <taxon>Arthropoda</taxon>
        <taxon>Hexapoda</taxon>
        <taxon>Insecta</taxon>
        <taxon>Pterygota</taxon>
        <taxon>Neoptera</taxon>
        <taxon>Endopterygota</taxon>
        <taxon>Coleoptera</taxon>
        <taxon>Polyphaga</taxon>
        <taxon>Scarabaeiformia</taxon>
        <taxon>Scarabaeidae</taxon>
        <taxon>Melolonthinae</taxon>
        <taxon>Holotrichia</taxon>
    </lineage>
</organism>
<sequence length="548" mass="61209">MKVKLVIILLFIATINGKDDLNAPQVEIPNGLLQGVHEQSYNGRTFSAFEGIPYARPPVGELRFEAPKESYNWTGTWIANTKHRCLQTLGPAISGDEDCLYLNVYVPRENPSPSDNLNVIVHIHGGGFAMWDAHFYSGPKYLMDEDVIFVTMNYRLGPFGFLSTEDKVAPGNNGLKDQALSLKWIQKNIKFFGGNPDSVTITGMSAGSASVHLHYFSPLSKGTFHAGVSQSGTVMDPWVIRHSPLKSTVRLAENAGCPTETSRELVDCLKSRSGTKIAEILKSQESQESPVSFGPVVEPEHDGAFLTQHPYKMLLDKTVADVPWVVSVTEREGLFMLLFAEAMSVTAEQDIEKFLPQLLHFSDADDGLQESEIHKIKEHYFNKATTDFTETFIDITSDRFFLAGADAAAKLQARANKSPVYFYKFGYRGQHSLVELVLPNAKHTVATHGDDCQYYLHSAAAEDKLSESDEKMKSVFSQWLLNYAETRKPSIKGVEWNPVSGGDILEFLYIENPDSLFMDEVEGLGDSSFWNNLSLKDNEVRQRIRDEL</sequence>
<dbReference type="EMBL" id="KY849884">
    <property type="protein sequence ID" value="AVM18975.1"/>
    <property type="molecule type" value="mRNA"/>
</dbReference>
<comment type="similarity">
    <text evidence="1 6">Belongs to the type-B carboxylesterase/lipase family.</text>
</comment>
<feature type="signal peptide" evidence="6">
    <location>
        <begin position="1"/>
        <end position="17"/>
    </location>
</feature>
<feature type="domain" description="Carboxylesterase type B" evidence="7">
    <location>
        <begin position="23"/>
        <end position="503"/>
    </location>
</feature>
<keyword evidence="6" id="KW-0732">Signal</keyword>
<reference evidence="8" key="1">
    <citation type="submission" date="2017-03" db="EMBL/GenBank/DDBJ databases">
        <title>Antennal transcriptome analysis reveals candidate chemosensory genes involved in chemoreception and degradation in Holotrichia parallela (Coleoptera: Scarabaeidae).</title>
        <authorList>
            <person name="Yi J."/>
            <person name="Wang S."/>
            <person name="Zhang X."/>
            <person name="Pan Y."/>
            <person name="Yang S."/>
            <person name="Zhang J."/>
            <person name="Wang J."/>
            <person name="Xi J."/>
        </authorList>
    </citation>
    <scope>NUCLEOTIDE SEQUENCE</scope>
    <source>
        <tissue evidence="8">Antenna</tissue>
    </source>
</reference>
<evidence type="ECO:0000256" key="4">
    <source>
        <dbReference type="ARBA" id="ARBA00023157"/>
    </source>
</evidence>
<evidence type="ECO:0000256" key="6">
    <source>
        <dbReference type="RuleBase" id="RU361235"/>
    </source>
</evidence>
<dbReference type="EC" id="3.1.1.-" evidence="6"/>
<dbReference type="AlphaFoldDB" id="A0A2P1ERM8"/>
<dbReference type="InterPro" id="IPR019819">
    <property type="entry name" value="Carboxylesterase_B_CS"/>
</dbReference>
<name>A0A2P1ERM8_HOLPA</name>
<evidence type="ECO:0000256" key="1">
    <source>
        <dbReference type="ARBA" id="ARBA00005964"/>
    </source>
</evidence>
<evidence type="ECO:0000256" key="3">
    <source>
        <dbReference type="ARBA" id="ARBA00022801"/>
    </source>
</evidence>
<dbReference type="GO" id="GO:0052689">
    <property type="term" value="F:carboxylic ester hydrolase activity"/>
    <property type="evidence" value="ECO:0007669"/>
    <property type="project" value="UniProtKB-KW"/>
</dbReference>
<keyword evidence="5" id="KW-0325">Glycoprotein</keyword>
<dbReference type="Pfam" id="PF00135">
    <property type="entry name" value="COesterase"/>
    <property type="match status" value="1"/>
</dbReference>